<dbReference type="RefSeq" id="WP_073614805.1">
    <property type="nucleotide sequence ID" value="NZ_FRFE01000017.1"/>
</dbReference>
<dbReference type="EMBL" id="FRFE01000017">
    <property type="protein sequence ID" value="SHO50272.1"/>
    <property type="molecule type" value="Genomic_DNA"/>
</dbReference>
<proteinExistence type="predicted"/>
<evidence type="ECO:0000313" key="2">
    <source>
        <dbReference type="EMBL" id="SHO50272.1"/>
    </source>
</evidence>
<gene>
    <name evidence="2" type="ORF">SAMN02745220_03345</name>
</gene>
<dbReference type="SMART" id="SM00260">
    <property type="entry name" value="CheW"/>
    <property type="match status" value="1"/>
</dbReference>
<dbReference type="PANTHER" id="PTHR22617">
    <property type="entry name" value="CHEMOTAXIS SENSOR HISTIDINE KINASE-RELATED"/>
    <property type="match status" value="1"/>
</dbReference>
<dbReference type="PANTHER" id="PTHR22617:SF23">
    <property type="entry name" value="CHEMOTAXIS PROTEIN CHEW"/>
    <property type="match status" value="1"/>
</dbReference>
<dbReference type="OrthoDB" id="9790406at2"/>
<dbReference type="AlphaFoldDB" id="A0A1M7YC98"/>
<feature type="domain" description="CheW-like" evidence="1">
    <location>
        <begin position="43"/>
        <end position="184"/>
    </location>
</feature>
<name>A0A1M7YC98_9BACT</name>
<organism evidence="2 3">
    <name type="scientific">Desulfopila aestuarii DSM 18488</name>
    <dbReference type="NCBI Taxonomy" id="1121416"/>
    <lineage>
        <taxon>Bacteria</taxon>
        <taxon>Pseudomonadati</taxon>
        <taxon>Thermodesulfobacteriota</taxon>
        <taxon>Desulfobulbia</taxon>
        <taxon>Desulfobulbales</taxon>
        <taxon>Desulfocapsaceae</taxon>
        <taxon>Desulfopila</taxon>
    </lineage>
</organism>
<dbReference type="InterPro" id="IPR002545">
    <property type="entry name" value="CheW-lke_dom"/>
</dbReference>
<dbReference type="GO" id="GO:0006935">
    <property type="term" value="P:chemotaxis"/>
    <property type="evidence" value="ECO:0007669"/>
    <property type="project" value="InterPro"/>
</dbReference>
<dbReference type="Pfam" id="PF01584">
    <property type="entry name" value="CheW"/>
    <property type="match status" value="1"/>
</dbReference>
<keyword evidence="3" id="KW-1185">Reference proteome</keyword>
<dbReference type="Proteomes" id="UP000184603">
    <property type="component" value="Unassembled WGS sequence"/>
</dbReference>
<dbReference type="GO" id="GO:0007165">
    <property type="term" value="P:signal transduction"/>
    <property type="evidence" value="ECO:0007669"/>
    <property type="project" value="InterPro"/>
</dbReference>
<reference evidence="2 3" key="1">
    <citation type="submission" date="2016-12" db="EMBL/GenBank/DDBJ databases">
        <authorList>
            <person name="Song W.-J."/>
            <person name="Kurnit D.M."/>
        </authorList>
    </citation>
    <scope>NUCLEOTIDE SEQUENCE [LARGE SCALE GENOMIC DNA]</scope>
    <source>
        <strain evidence="2 3">DSM 18488</strain>
    </source>
</reference>
<dbReference type="STRING" id="1121416.SAMN02745220_03345"/>
<accession>A0A1M7YC98</accession>
<dbReference type="PROSITE" id="PS50851">
    <property type="entry name" value="CHEW"/>
    <property type="match status" value="1"/>
</dbReference>
<dbReference type="GO" id="GO:0005829">
    <property type="term" value="C:cytosol"/>
    <property type="evidence" value="ECO:0007669"/>
    <property type="project" value="TreeGrafter"/>
</dbReference>
<dbReference type="SUPFAM" id="SSF50341">
    <property type="entry name" value="CheW-like"/>
    <property type="match status" value="1"/>
</dbReference>
<dbReference type="InterPro" id="IPR039315">
    <property type="entry name" value="CheW"/>
</dbReference>
<dbReference type="Gene3D" id="2.30.30.40">
    <property type="entry name" value="SH3 Domains"/>
    <property type="match status" value="1"/>
</dbReference>
<protein>
    <submittedName>
        <fullName evidence="2">CheW-like domain-containing protein</fullName>
    </submittedName>
</protein>
<sequence length="191" mass="20923">MPLPATTTLHDIITTLDDSLALAEINDSNATQSSLLFSSQEKMCKYVLVVIDSEKLAIPIEGLAEIGPMPPITSLPNLPGWIHGIINQRGEIISVIDMNNLFTNNPSAGKVKNKIAVLYNSTMKIGIGIDQVTATLSRPDSDCVSLTEGTLNSTEPRVFYRGLRMGTDLYQILEPAAFLGMDRLMHYYLPE</sequence>
<evidence type="ECO:0000259" key="1">
    <source>
        <dbReference type="PROSITE" id="PS50851"/>
    </source>
</evidence>
<dbReference type="InterPro" id="IPR036061">
    <property type="entry name" value="CheW-like_dom_sf"/>
</dbReference>
<dbReference type="Gene3D" id="2.40.50.180">
    <property type="entry name" value="CheA-289, Domain 4"/>
    <property type="match status" value="1"/>
</dbReference>
<evidence type="ECO:0000313" key="3">
    <source>
        <dbReference type="Proteomes" id="UP000184603"/>
    </source>
</evidence>